<gene>
    <name evidence="4" type="ORF">M378DRAFT_183729</name>
</gene>
<dbReference type="PANTHER" id="PTHR31836:SF22">
    <property type="entry name" value="RLPA-LIKE PROTEIN DOUBLE-PSI BETA-BARREL DOMAIN-CONTAINING PROTEIN"/>
    <property type="match status" value="1"/>
</dbReference>
<evidence type="ECO:0000256" key="2">
    <source>
        <dbReference type="SAM" id="SignalP"/>
    </source>
</evidence>
<proteinExistence type="predicted"/>
<dbReference type="InterPro" id="IPR051477">
    <property type="entry name" value="Expansin_CellWall"/>
</dbReference>
<dbReference type="SUPFAM" id="SSF50685">
    <property type="entry name" value="Barwin-like endoglucanases"/>
    <property type="match status" value="1"/>
</dbReference>
<dbReference type="STRING" id="946122.A0A0C2TS86"/>
<feature type="signal peptide" evidence="2">
    <location>
        <begin position="1"/>
        <end position="19"/>
    </location>
</feature>
<keyword evidence="1 2" id="KW-0732">Signal</keyword>
<sequence>MAILYLLYLLFSLLFSASAYSFSQTQASVKTRYSQAHILPDSYVFDPRDGWFSNNVTDLPSHAQIGNFSSRDDKNQKNAKGVAASVSSLVNDRLKGLGLLLPVIITWYTGFDLLNPSCWSKIAWAPTDHSFVCAVTQDGWEGRPRCFEFLEVCSSVKRCIFVRVVDTCAGCARGSQHLDLTKGAFAQLADLNEGKLKVHYRPATKPEKYWSVDLWGPKN</sequence>
<dbReference type="InterPro" id="IPR009009">
    <property type="entry name" value="RlpA-like_DPBB"/>
</dbReference>
<evidence type="ECO:0000313" key="5">
    <source>
        <dbReference type="Proteomes" id="UP000054549"/>
    </source>
</evidence>
<feature type="domain" description="RlpA-like protein double-psi beta-barrel" evidence="3">
    <location>
        <begin position="153"/>
        <end position="200"/>
    </location>
</feature>
<dbReference type="InParanoid" id="A0A0C2TS86"/>
<dbReference type="EMBL" id="KN818224">
    <property type="protein sequence ID" value="KIL70154.1"/>
    <property type="molecule type" value="Genomic_DNA"/>
</dbReference>
<feature type="chain" id="PRO_5002168051" description="RlpA-like protein double-psi beta-barrel domain-containing protein" evidence="2">
    <location>
        <begin position="20"/>
        <end position="219"/>
    </location>
</feature>
<dbReference type="InterPro" id="IPR036908">
    <property type="entry name" value="RlpA-like_sf"/>
</dbReference>
<dbReference type="Proteomes" id="UP000054549">
    <property type="component" value="Unassembled WGS sequence"/>
</dbReference>
<dbReference type="Gene3D" id="2.40.40.10">
    <property type="entry name" value="RlpA-like domain"/>
    <property type="match status" value="1"/>
</dbReference>
<keyword evidence="5" id="KW-1185">Reference proteome</keyword>
<protein>
    <recommendedName>
        <fullName evidence="3">RlpA-like protein double-psi beta-barrel domain-containing protein</fullName>
    </recommendedName>
</protein>
<evidence type="ECO:0000259" key="3">
    <source>
        <dbReference type="Pfam" id="PF03330"/>
    </source>
</evidence>
<dbReference type="Pfam" id="PF03330">
    <property type="entry name" value="DPBB_1"/>
    <property type="match status" value="1"/>
</dbReference>
<organism evidence="4 5">
    <name type="scientific">Amanita muscaria (strain Koide BX008)</name>
    <dbReference type="NCBI Taxonomy" id="946122"/>
    <lineage>
        <taxon>Eukaryota</taxon>
        <taxon>Fungi</taxon>
        <taxon>Dikarya</taxon>
        <taxon>Basidiomycota</taxon>
        <taxon>Agaricomycotina</taxon>
        <taxon>Agaricomycetes</taxon>
        <taxon>Agaricomycetidae</taxon>
        <taxon>Agaricales</taxon>
        <taxon>Pluteineae</taxon>
        <taxon>Amanitaceae</taxon>
        <taxon>Amanita</taxon>
    </lineage>
</organism>
<accession>A0A0C2TS86</accession>
<dbReference type="AlphaFoldDB" id="A0A0C2TS86"/>
<evidence type="ECO:0000256" key="1">
    <source>
        <dbReference type="ARBA" id="ARBA00022729"/>
    </source>
</evidence>
<dbReference type="PANTHER" id="PTHR31836">
    <property type="match status" value="1"/>
</dbReference>
<evidence type="ECO:0000313" key="4">
    <source>
        <dbReference type="EMBL" id="KIL70154.1"/>
    </source>
</evidence>
<reference evidence="4 5" key="1">
    <citation type="submission" date="2014-04" db="EMBL/GenBank/DDBJ databases">
        <title>Evolutionary Origins and Diversification of the Mycorrhizal Mutualists.</title>
        <authorList>
            <consortium name="DOE Joint Genome Institute"/>
            <consortium name="Mycorrhizal Genomics Consortium"/>
            <person name="Kohler A."/>
            <person name="Kuo A."/>
            <person name="Nagy L.G."/>
            <person name="Floudas D."/>
            <person name="Copeland A."/>
            <person name="Barry K.W."/>
            <person name="Cichocki N."/>
            <person name="Veneault-Fourrey C."/>
            <person name="LaButti K."/>
            <person name="Lindquist E.A."/>
            <person name="Lipzen A."/>
            <person name="Lundell T."/>
            <person name="Morin E."/>
            <person name="Murat C."/>
            <person name="Riley R."/>
            <person name="Ohm R."/>
            <person name="Sun H."/>
            <person name="Tunlid A."/>
            <person name="Henrissat B."/>
            <person name="Grigoriev I.V."/>
            <person name="Hibbett D.S."/>
            <person name="Martin F."/>
        </authorList>
    </citation>
    <scope>NUCLEOTIDE SEQUENCE [LARGE SCALE GENOMIC DNA]</scope>
    <source>
        <strain evidence="4 5">Koide BX008</strain>
    </source>
</reference>
<dbReference type="HOGENOM" id="CLU_075893_0_0_1"/>
<dbReference type="OrthoDB" id="406505at2759"/>
<name>A0A0C2TS86_AMAMK</name>